<reference evidence="1" key="1">
    <citation type="submission" date="2018-04" db="EMBL/GenBank/DDBJ databases">
        <authorList>
            <person name="Go L.Y."/>
            <person name="Mitchell J.A."/>
        </authorList>
    </citation>
    <scope>NUCLEOTIDE SEQUENCE</scope>
    <source>
        <strain evidence="1">ARTV</strain>
    </source>
</reference>
<organism evidence="1">
    <name type="scientific">Arsenophonus endosymbiont of Trialeurodes vaporariorum</name>
    <dbReference type="NCBI Taxonomy" id="235567"/>
    <lineage>
        <taxon>Bacteria</taxon>
        <taxon>Pseudomonadati</taxon>
        <taxon>Pseudomonadota</taxon>
        <taxon>Gammaproteobacteria</taxon>
        <taxon>Enterobacterales</taxon>
        <taxon>Morganellaceae</taxon>
        <taxon>Arsenophonus</taxon>
    </lineage>
</organism>
<dbReference type="AlphaFoldDB" id="A0A3B0M1K3"/>
<proteinExistence type="predicted"/>
<accession>A0A3B0M1K3</accession>
<protein>
    <submittedName>
        <fullName evidence="1">Uncharacterized protein</fullName>
    </submittedName>
</protein>
<evidence type="ECO:0000313" key="1">
    <source>
        <dbReference type="EMBL" id="SSW96521.1"/>
    </source>
</evidence>
<name>A0A3B0M1K3_9GAMM</name>
<sequence length="58" mass="6943">MNQLKQQELRYVLNSDSFYQKRRHKNYPHRANYRVGKPRFTVSKIGIIHKLISINSVA</sequence>
<gene>
    <name evidence="1" type="ORF">ARTV_2978</name>
</gene>
<dbReference type="EMBL" id="UFQR01000019">
    <property type="protein sequence ID" value="SSW96521.1"/>
    <property type="molecule type" value="Genomic_DNA"/>
</dbReference>